<dbReference type="AlphaFoldDB" id="A0A023G501"/>
<evidence type="ECO:0000313" key="1">
    <source>
        <dbReference type="EMBL" id="JAC27935.1"/>
    </source>
</evidence>
<accession>A0A023G501</accession>
<sequence>MRASAILPSSFSCLSWATHPQRPSLASSALCCSAMPLKRRHSQLTSAFHPHSLVHRPLWPALMTMTSSLEHWILNLLHQMQEMLETEQVTVADWMFAAGPGLERPLVLLGAALSCQAHHHQLHFLNLFPSDSIQEVRLWSCIYLGVETVFL</sequence>
<name>A0A023G501_AMBTT</name>
<protein>
    <submittedName>
        <fullName evidence="1">Putative secreted protein</fullName>
    </submittedName>
</protein>
<organism evidence="1">
    <name type="scientific">Amblyomma triste</name>
    <name type="common">Neotropical tick</name>
    <dbReference type="NCBI Taxonomy" id="251400"/>
    <lineage>
        <taxon>Eukaryota</taxon>
        <taxon>Metazoa</taxon>
        <taxon>Ecdysozoa</taxon>
        <taxon>Arthropoda</taxon>
        <taxon>Chelicerata</taxon>
        <taxon>Arachnida</taxon>
        <taxon>Acari</taxon>
        <taxon>Parasitiformes</taxon>
        <taxon>Ixodida</taxon>
        <taxon>Ixodoidea</taxon>
        <taxon>Ixodidae</taxon>
        <taxon>Amblyomminae</taxon>
        <taxon>Amblyomma</taxon>
    </lineage>
</organism>
<dbReference type="EMBL" id="GBBM01007483">
    <property type="protein sequence ID" value="JAC27935.1"/>
    <property type="molecule type" value="mRNA"/>
</dbReference>
<reference evidence="1" key="1">
    <citation type="submission" date="2014-03" db="EMBL/GenBank/DDBJ databases">
        <title>The sialotranscriptome of Amblyomma triste, Amblyomma parvum and Amblyomma cajennense ticks, uncovered by 454-based RNA-seq.</title>
        <authorList>
            <person name="Garcia G.R."/>
            <person name="Gardinassi L.G."/>
            <person name="Ribeiro J.M."/>
            <person name="Anatriello E."/>
            <person name="Ferreira B.R."/>
            <person name="Moreira H.N."/>
            <person name="Mafra C."/>
            <person name="Olegario M.M."/>
            <person name="Szabo P.J."/>
            <person name="Miranda-Santos I.K."/>
            <person name="Maruyama S.R."/>
        </authorList>
    </citation>
    <scope>NUCLEOTIDE SEQUENCE</scope>
    <source>
        <strain evidence="1">Mato Grasso do Sul</strain>
        <tissue evidence="1">Salivary glands</tissue>
    </source>
</reference>
<proteinExistence type="evidence at transcript level"/>